<accession>H5U6H9</accession>
<sequence length="351" mass="38140">MVGVVVVFVSAGLVSYVRALTEPGYATTADKTSAWMHDNHLGALVTVVETWLYSRHRPSRLAADPHQFHTNSGEAHASPLTLARLPIPVGGVHEPSWVAGRPGLDGVPLSYSARFEPDPAYPSVVAGVSVISRRAHISMGLGTREMLPSDPTSLAQIPETCWNSMVASFNSGFRFADITGGLYHHHRDYRPLQDGQASIIIDDAGHIRIGKWGRDVHMTPTVMAVRQNLGLIVDAGRPLPVLGDGGLAWGGARLESQYTWRSGLGVDRDGNLIYVAGDMMNLPTLARALTLAGATTAMELDMHSGNSGYAIWPTTQSQRGPHRLLETMPGSAYRYMVPDRRDFFYATTNRC</sequence>
<dbReference type="AlphaFoldDB" id="H5U6H9"/>
<keyword evidence="2" id="KW-1185">Reference proteome</keyword>
<dbReference type="Proteomes" id="UP000005845">
    <property type="component" value="Unassembled WGS sequence"/>
</dbReference>
<reference evidence="1 2" key="1">
    <citation type="submission" date="2012-02" db="EMBL/GenBank/DDBJ databases">
        <title>Whole genome shotgun sequence of Gordonia sputi NBRC 100414.</title>
        <authorList>
            <person name="Yoshida I."/>
            <person name="Hosoyama A."/>
            <person name="Tsuchikane K."/>
            <person name="Katsumata H."/>
            <person name="Yamazaki S."/>
            <person name="Fujita N."/>
        </authorList>
    </citation>
    <scope>NUCLEOTIDE SEQUENCE [LARGE SCALE GENOMIC DNA]</scope>
    <source>
        <strain evidence="1 2">NBRC 100414</strain>
    </source>
</reference>
<name>H5U6H9_9ACTN</name>
<dbReference type="RefSeq" id="WP_005208683.1">
    <property type="nucleotide sequence ID" value="NZ_BAFC01000126.1"/>
</dbReference>
<evidence type="ECO:0000313" key="2">
    <source>
        <dbReference type="Proteomes" id="UP000005845"/>
    </source>
</evidence>
<organism evidence="1 2">
    <name type="scientific">Gordonia sputi NBRC 100414</name>
    <dbReference type="NCBI Taxonomy" id="1089453"/>
    <lineage>
        <taxon>Bacteria</taxon>
        <taxon>Bacillati</taxon>
        <taxon>Actinomycetota</taxon>
        <taxon>Actinomycetes</taxon>
        <taxon>Mycobacteriales</taxon>
        <taxon>Gordoniaceae</taxon>
        <taxon>Gordonia</taxon>
    </lineage>
</organism>
<comment type="caution">
    <text evidence="1">The sequence shown here is derived from an EMBL/GenBank/DDBJ whole genome shotgun (WGS) entry which is preliminary data.</text>
</comment>
<dbReference type="eggNOG" id="ENOG502ZCHD">
    <property type="taxonomic scope" value="Bacteria"/>
</dbReference>
<proteinExistence type="predicted"/>
<dbReference type="EMBL" id="BAFC01000126">
    <property type="protein sequence ID" value="GAB41337.1"/>
    <property type="molecule type" value="Genomic_DNA"/>
</dbReference>
<protein>
    <submittedName>
        <fullName evidence="1">Uncharacterized protein</fullName>
    </submittedName>
</protein>
<evidence type="ECO:0000313" key="1">
    <source>
        <dbReference type="EMBL" id="GAB41337.1"/>
    </source>
</evidence>
<gene>
    <name evidence="1" type="ORF">GOSPT_128_00020</name>
</gene>